<evidence type="ECO:0000256" key="2">
    <source>
        <dbReference type="ARBA" id="ARBA00022898"/>
    </source>
</evidence>
<gene>
    <name evidence="5" type="primary">alr</name>
    <name evidence="5" type="ORF">OO014_16605</name>
</gene>
<reference evidence="5 6" key="1">
    <citation type="submission" date="2022-11" db="EMBL/GenBank/DDBJ databases">
        <title>Anaerobic phenanthrene biodegradation by a DNRA strain PheN6.</title>
        <authorList>
            <person name="Zhang Z."/>
        </authorList>
    </citation>
    <scope>NUCLEOTIDE SEQUENCE [LARGE SCALE GENOMIC DNA]</scope>
    <source>
        <strain evidence="5 6">PheN6</strain>
    </source>
</reference>
<dbReference type="PANTHER" id="PTHR30511:SF0">
    <property type="entry name" value="ALANINE RACEMASE, CATABOLIC-RELATED"/>
    <property type="match status" value="1"/>
</dbReference>
<dbReference type="Gene3D" id="3.20.20.10">
    <property type="entry name" value="Alanine racemase"/>
    <property type="match status" value="1"/>
</dbReference>
<dbReference type="NCBIfam" id="TIGR00492">
    <property type="entry name" value="alr"/>
    <property type="match status" value="1"/>
</dbReference>
<dbReference type="SMART" id="SM01005">
    <property type="entry name" value="Ala_racemase_C"/>
    <property type="match status" value="1"/>
</dbReference>
<dbReference type="InterPro" id="IPR011079">
    <property type="entry name" value="Ala_racemase_C"/>
</dbReference>
<dbReference type="Pfam" id="PF01168">
    <property type="entry name" value="Ala_racemase_N"/>
    <property type="match status" value="1"/>
</dbReference>
<dbReference type="InterPro" id="IPR009006">
    <property type="entry name" value="Ala_racemase/Decarboxylase_C"/>
</dbReference>
<evidence type="ECO:0000313" key="5">
    <source>
        <dbReference type="EMBL" id="MDC5698875.1"/>
    </source>
</evidence>
<feature type="domain" description="Alanine racemase C-terminal" evidence="4">
    <location>
        <begin position="252"/>
        <end position="317"/>
    </location>
</feature>
<dbReference type="PRINTS" id="PR00992">
    <property type="entry name" value="ALARACEMASE"/>
</dbReference>
<dbReference type="EC" id="5.1.1.1" evidence="5"/>
<proteinExistence type="predicted"/>
<dbReference type="Pfam" id="PF00842">
    <property type="entry name" value="Ala_racemase_C"/>
    <property type="match status" value="1"/>
</dbReference>
<dbReference type="PANTHER" id="PTHR30511">
    <property type="entry name" value="ALANINE RACEMASE"/>
    <property type="match status" value="1"/>
</dbReference>
<evidence type="ECO:0000256" key="3">
    <source>
        <dbReference type="ARBA" id="ARBA00023235"/>
    </source>
</evidence>
<dbReference type="SUPFAM" id="SSF50621">
    <property type="entry name" value="Alanine racemase C-terminal domain-like"/>
    <property type="match status" value="1"/>
</dbReference>
<dbReference type="EMBL" id="JAPFQL010000089">
    <property type="protein sequence ID" value="MDC5698875.1"/>
    <property type="molecule type" value="Genomic_DNA"/>
</dbReference>
<sequence>MTSSTLEIPSGESDFDLDAGDGLAAAVIDLAAIAANVRTLRSTAAVPVMAVVKADAFGHGAVPVARTCLAAGAAWLGVTRISEAIALRRAGIAAPVLAWLHDTRLAARALRHDVDIAVSSPGDLALVATHGASAPVRVHLKLDTGMHRSGCPAEEWAGLVRAAAVLERAGTVRVVGIWSHLSHGGEPGAVATHRQLLMFRIGLDLARGAGLRPDVVHLANTAATQANPALTRHDLVRIGAGLYGIGTGLTPAMTLTSRVTQVRHAPAGRGVGYDHLHRTTRRTNLALVPLGYADGIPRAATGRAEVWVRGRRAPLIGW</sequence>
<dbReference type="InterPro" id="IPR001608">
    <property type="entry name" value="Ala_racemase_N"/>
</dbReference>
<dbReference type="Proteomes" id="UP001150259">
    <property type="component" value="Unassembled WGS sequence"/>
</dbReference>
<accession>A0ABT5GLY1</accession>
<dbReference type="GO" id="GO:0008784">
    <property type="term" value="F:alanine racemase activity"/>
    <property type="evidence" value="ECO:0007669"/>
    <property type="project" value="UniProtKB-EC"/>
</dbReference>
<dbReference type="Gene3D" id="2.40.37.10">
    <property type="entry name" value="Lyase, Ornithine Decarboxylase, Chain A, domain 1"/>
    <property type="match status" value="1"/>
</dbReference>
<dbReference type="InterPro" id="IPR029066">
    <property type="entry name" value="PLP-binding_barrel"/>
</dbReference>
<organism evidence="5 6">
    <name type="scientific">Intrasporangium calvum</name>
    <dbReference type="NCBI Taxonomy" id="53358"/>
    <lineage>
        <taxon>Bacteria</taxon>
        <taxon>Bacillati</taxon>
        <taxon>Actinomycetota</taxon>
        <taxon>Actinomycetes</taxon>
        <taxon>Micrococcales</taxon>
        <taxon>Intrasporangiaceae</taxon>
        <taxon>Intrasporangium</taxon>
    </lineage>
</organism>
<protein>
    <submittedName>
        <fullName evidence="5">Alanine racemase</fullName>
        <ecNumber evidence="5">5.1.1.1</ecNumber>
    </submittedName>
</protein>
<name>A0ABT5GLY1_9MICO</name>
<comment type="caution">
    <text evidence="5">The sequence shown here is derived from an EMBL/GenBank/DDBJ whole genome shotgun (WGS) entry which is preliminary data.</text>
</comment>
<dbReference type="RefSeq" id="WP_272463437.1">
    <property type="nucleotide sequence ID" value="NZ_JAPFQL010000089.1"/>
</dbReference>
<keyword evidence="3 5" id="KW-0413">Isomerase</keyword>
<feature type="non-terminal residue" evidence="5">
    <location>
        <position position="318"/>
    </location>
</feature>
<evidence type="ECO:0000259" key="4">
    <source>
        <dbReference type="SMART" id="SM01005"/>
    </source>
</evidence>
<keyword evidence="6" id="KW-1185">Reference proteome</keyword>
<dbReference type="InterPro" id="IPR000821">
    <property type="entry name" value="Ala_racemase"/>
</dbReference>
<evidence type="ECO:0000256" key="1">
    <source>
        <dbReference type="ARBA" id="ARBA00001933"/>
    </source>
</evidence>
<dbReference type="SUPFAM" id="SSF51419">
    <property type="entry name" value="PLP-binding barrel"/>
    <property type="match status" value="1"/>
</dbReference>
<evidence type="ECO:0000313" key="6">
    <source>
        <dbReference type="Proteomes" id="UP001150259"/>
    </source>
</evidence>
<keyword evidence="2" id="KW-0663">Pyridoxal phosphate</keyword>
<comment type="cofactor">
    <cofactor evidence="1">
        <name>pyridoxal 5'-phosphate</name>
        <dbReference type="ChEBI" id="CHEBI:597326"/>
    </cofactor>
</comment>
<dbReference type="CDD" id="cd00430">
    <property type="entry name" value="PLPDE_III_AR"/>
    <property type="match status" value="1"/>
</dbReference>